<feature type="transmembrane region" description="Helical" evidence="1">
    <location>
        <begin position="12"/>
        <end position="29"/>
    </location>
</feature>
<feature type="transmembrane region" description="Helical" evidence="1">
    <location>
        <begin position="324"/>
        <end position="346"/>
    </location>
</feature>
<dbReference type="EMBL" id="UOFT01000065">
    <property type="protein sequence ID" value="VAW98210.1"/>
    <property type="molecule type" value="Genomic_DNA"/>
</dbReference>
<feature type="transmembrane region" description="Helical" evidence="1">
    <location>
        <begin position="376"/>
        <end position="400"/>
    </location>
</feature>
<proteinExistence type="predicted"/>
<accession>A0A3B1A9F0</accession>
<gene>
    <name evidence="2" type="ORF">MNBD_GAMMA23-28</name>
</gene>
<dbReference type="AlphaFoldDB" id="A0A3B1A9F0"/>
<sequence length="470" mass="52390">MSFLDSLGLNPVVAVLLVAIVAIVVLYISRRPAHRAIISLSRVVHNAMRLSAQSVMSVESRLANRNREVLLAAGREAEERMIEREFERIDATVRRDLAEYPAMHRLLNEEITAIEEDYQASIEVPPEPPGWIKAVEAVAKIPSKGDPMVGNILEDIHHSLVKANTGAIEEYRKASHKRHDRLRSMMPHWRKVLTVLSSVDKNVISILSRSQTIDRHMGVYENMVKGTDQAVRMLSSSSLQHFFTSLTVMVIAAGIAMVNFQLIARPMSEMVGGTTSLFLGFQLNQIAAMIMILVEITLGIFLMESLRITKLFPVVGALNDKLRVRIAWFLFVMLFSLASIEAGLGFTREILMEADQATGALLRGDEGGAVMMDSSITWITTGSQMALGFILPFVLMFVAIPFETFVQSFRTVLGIVGVGFLRAFSWFLRFIGTVFKFLGKSLLHVYDLIIFLPLFVEQKVKASSSDDSLT</sequence>
<evidence type="ECO:0000256" key="1">
    <source>
        <dbReference type="SAM" id="Phobius"/>
    </source>
</evidence>
<protein>
    <submittedName>
        <fullName evidence="2">Uncharacterized protein</fullName>
    </submittedName>
</protein>
<feature type="transmembrane region" description="Helical" evidence="1">
    <location>
        <begin position="412"/>
        <end position="431"/>
    </location>
</feature>
<evidence type="ECO:0000313" key="2">
    <source>
        <dbReference type="EMBL" id="VAW98210.1"/>
    </source>
</evidence>
<feature type="transmembrane region" description="Helical" evidence="1">
    <location>
        <begin position="283"/>
        <end position="303"/>
    </location>
</feature>
<reference evidence="2" key="1">
    <citation type="submission" date="2018-06" db="EMBL/GenBank/DDBJ databases">
        <authorList>
            <person name="Zhirakovskaya E."/>
        </authorList>
    </citation>
    <scope>NUCLEOTIDE SEQUENCE</scope>
</reference>
<name>A0A3B1A9F0_9ZZZZ</name>
<organism evidence="2">
    <name type="scientific">hydrothermal vent metagenome</name>
    <dbReference type="NCBI Taxonomy" id="652676"/>
    <lineage>
        <taxon>unclassified sequences</taxon>
        <taxon>metagenomes</taxon>
        <taxon>ecological metagenomes</taxon>
    </lineage>
</organism>
<keyword evidence="1" id="KW-1133">Transmembrane helix</keyword>
<feature type="transmembrane region" description="Helical" evidence="1">
    <location>
        <begin position="242"/>
        <end position="263"/>
    </location>
</feature>
<keyword evidence="1" id="KW-0472">Membrane</keyword>
<keyword evidence="1" id="KW-0812">Transmembrane</keyword>